<proteinExistence type="predicted"/>
<evidence type="ECO:0000313" key="1">
    <source>
        <dbReference type="EMBL" id="CAA6802595.1"/>
    </source>
</evidence>
<protein>
    <submittedName>
        <fullName evidence="1">Uncharacterized protein</fullName>
    </submittedName>
</protein>
<dbReference type="EMBL" id="CACVAX010000006">
    <property type="protein sequence ID" value="CAA6802595.1"/>
    <property type="molecule type" value="Genomic_DNA"/>
</dbReference>
<dbReference type="AlphaFoldDB" id="A0A6S6SI40"/>
<gene>
    <name evidence="1" type="ORF">HELGO_WM2148</name>
</gene>
<reference evidence="1" key="1">
    <citation type="submission" date="2020-01" db="EMBL/GenBank/DDBJ databases">
        <authorList>
            <person name="Meier V. D."/>
            <person name="Meier V D."/>
        </authorList>
    </citation>
    <scope>NUCLEOTIDE SEQUENCE</scope>
    <source>
        <strain evidence="1">HLG_WM_MAG_04</strain>
    </source>
</reference>
<name>A0A6S6SI40_9BACT</name>
<sequence length="53" mass="6271">MLIVYEKKYPTAKWDKGINNFKSYSKSNLYNRLKKKIFDEQGGICAYCESKVE</sequence>
<accession>A0A6S6SI40</accession>
<organism evidence="1">
    <name type="scientific">uncultured Sulfurovum sp</name>
    <dbReference type="NCBI Taxonomy" id="269237"/>
    <lineage>
        <taxon>Bacteria</taxon>
        <taxon>Pseudomonadati</taxon>
        <taxon>Campylobacterota</taxon>
        <taxon>Epsilonproteobacteria</taxon>
        <taxon>Campylobacterales</taxon>
        <taxon>Sulfurovaceae</taxon>
        <taxon>Sulfurovum</taxon>
        <taxon>environmental samples</taxon>
    </lineage>
</organism>